<dbReference type="GO" id="GO:0008168">
    <property type="term" value="F:methyltransferase activity"/>
    <property type="evidence" value="ECO:0007669"/>
    <property type="project" value="UniProtKB-KW"/>
</dbReference>
<dbReference type="KEGG" id="cpis:HS961_02835"/>
<name>A0A7G5ECX8_9BURK</name>
<dbReference type="RefSeq" id="WP_182326282.1">
    <property type="nucleotide sequence ID" value="NZ_CP058554.1"/>
</dbReference>
<dbReference type="CDD" id="cd02440">
    <property type="entry name" value="AdoMet_MTases"/>
    <property type="match status" value="1"/>
</dbReference>
<keyword evidence="1" id="KW-0489">Methyltransferase</keyword>
<dbReference type="Pfam" id="PF13489">
    <property type="entry name" value="Methyltransf_23"/>
    <property type="match status" value="1"/>
</dbReference>
<reference evidence="1 2" key="1">
    <citation type="journal article" date="2020" name="G3 (Bethesda)">
        <title>CeMbio - The Caenorhabditis elegans Microbiome Resource.</title>
        <authorList>
            <person name="Dirksen P."/>
            <person name="Assie A."/>
            <person name="Zimmermann J."/>
            <person name="Zhang F."/>
            <person name="Tietje A.M."/>
            <person name="Marsh S.A."/>
            <person name="Felix M.A."/>
            <person name="Shapira M."/>
            <person name="Kaleta C."/>
            <person name="Schulenburg H."/>
            <person name="Samuel B."/>
        </authorList>
    </citation>
    <scope>NUCLEOTIDE SEQUENCE [LARGE SCALE GENOMIC DNA]</scope>
    <source>
        <strain evidence="1 2">BIGb0172</strain>
    </source>
</reference>
<evidence type="ECO:0000313" key="2">
    <source>
        <dbReference type="Proteomes" id="UP000515240"/>
    </source>
</evidence>
<dbReference type="EMBL" id="CP058554">
    <property type="protein sequence ID" value="QMV71853.1"/>
    <property type="molecule type" value="Genomic_DNA"/>
</dbReference>
<sequence>MSASHFYRAFEDRYRGSRELIRRRLEVYRPFIRPLAALHQDVSAIDLGCGRGEWLELLRDTGIQAHGVDSDAQMLRACSEQGLSVSQEDAVVHLRLQESESQALISGFHIAEHLSFELLQTLIAEALRVLKPGGILILETPNPENLMVGAHSFYLDPSHQRPLPPLLLSFLVEHAGFERLKVLRLQEAPGLRHDPDVSLLNVIDGASPDYAVVAQKSGAVQAVPALEVAFSKSYGITWQALANRYDHSLNQKLQGFEQQLKTYADLAKSTQSRLSAAADSMSAMQALLQAREAECTALRQSWSWRITAPLRKAMALLAPAGQMLGRALPSVLGLLHRPLSRVIAVVLRDPARSASLNRWLLSHFPSLQAQLRALALRDQLMPDLEAERGGFSHPQSSNNLSLRAREMHARLENLRKGCH</sequence>
<gene>
    <name evidence="1" type="ORF">HS961_02835</name>
</gene>
<keyword evidence="1" id="KW-0808">Transferase</keyword>
<dbReference type="SUPFAM" id="SSF53335">
    <property type="entry name" value="S-adenosyl-L-methionine-dependent methyltransferases"/>
    <property type="match status" value="1"/>
</dbReference>
<organism evidence="1 2">
    <name type="scientific">Comamonas piscis</name>
    <dbReference type="NCBI Taxonomy" id="1562974"/>
    <lineage>
        <taxon>Bacteria</taxon>
        <taxon>Pseudomonadati</taxon>
        <taxon>Pseudomonadota</taxon>
        <taxon>Betaproteobacteria</taxon>
        <taxon>Burkholderiales</taxon>
        <taxon>Comamonadaceae</taxon>
        <taxon>Comamonas</taxon>
    </lineage>
</organism>
<evidence type="ECO:0000313" key="1">
    <source>
        <dbReference type="EMBL" id="QMV71853.1"/>
    </source>
</evidence>
<dbReference type="Gene3D" id="3.40.50.150">
    <property type="entry name" value="Vaccinia Virus protein VP39"/>
    <property type="match status" value="1"/>
</dbReference>
<dbReference type="GO" id="GO:0032259">
    <property type="term" value="P:methylation"/>
    <property type="evidence" value="ECO:0007669"/>
    <property type="project" value="UniProtKB-KW"/>
</dbReference>
<dbReference type="Proteomes" id="UP000515240">
    <property type="component" value="Chromosome"/>
</dbReference>
<dbReference type="AlphaFoldDB" id="A0A7G5ECX8"/>
<dbReference type="PANTHER" id="PTHR43591">
    <property type="entry name" value="METHYLTRANSFERASE"/>
    <property type="match status" value="1"/>
</dbReference>
<accession>A0A7G5ECX8</accession>
<protein>
    <submittedName>
        <fullName evidence="1">Class I SAM-dependent methyltransferase</fullName>
    </submittedName>
</protein>
<keyword evidence="2" id="KW-1185">Reference proteome</keyword>
<proteinExistence type="predicted"/>
<dbReference type="InterPro" id="IPR029063">
    <property type="entry name" value="SAM-dependent_MTases_sf"/>
</dbReference>